<evidence type="ECO:0000259" key="13">
    <source>
        <dbReference type="PROSITE" id="PS50885"/>
    </source>
</evidence>
<keyword evidence="5" id="KW-0808">Transferase</keyword>
<dbReference type="SUPFAM" id="SSF55874">
    <property type="entry name" value="ATPase domain of HSP90 chaperone/DNA topoisomerase II/histidine kinase"/>
    <property type="match status" value="1"/>
</dbReference>
<organism evidence="14 15">
    <name type="scientific">Phenylobacterium kunshanense</name>
    <dbReference type="NCBI Taxonomy" id="1445034"/>
    <lineage>
        <taxon>Bacteria</taxon>
        <taxon>Pseudomonadati</taxon>
        <taxon>Pseudomonadota</taxon>
        <taxon>Alphaproteobacteria</taxon>
        <taxon>Caulobacterales</taxon>
        <taxon>Caulobacteraceae</taxon>
        <taxon>Phenylobacterium</taxon>
    </lineage>
</organism>
<evidence type="ECO:0000256" key="10">
    <source>
        <dbReference type="ARBA" id="ARBA00023136"/>
    </source>
</evidence>
<dbReference type="GO" id="GO:0000155">
    <property type="term" value="F:phosphorelay sensor kinase activity"/>
    <property type="evidence" value="ECO:0007669"/>
    <property type="project" value="InterPro"/>
</dbReference>
<feature type="transmembrane region" description="Helical" evidence="11">
    <location>
        <begin position="185"/>
        <end position="208"/>
    </location>
</feature>
<evidence type="ECO:0000256" key="6">
    <source>
        <dbReference type="ARBA" id="ARBA00022692"/>
    </source>
</evidence>
<keyword evidence="6 11" id="KW-0812">Transmembrane</keyword>
<name>A0A328BJQ0_9CAUL</name>
<dbReference type="InterPro" id="IPR004358">
    <property type="entry name" value="Sig_transdc_His_kin-like_C"/>
</dbReference>
<dbReference type="OrthoDB" id="9809567at2"/>
<dbReference type="PRINTS" id="PR00344">
    <property type="entry name" value="BCTRLSENSOR"/>
</dbReference>
<dbReference type="Pfam" id="PF02518">
    <property type="entry name" value="HATPase_c"/>
    <property type="match status" value="1"/>
</dbReference>
<dbReference type="InterPro" id="IPR005467">
    <property type="entry name" value="His_kinase_dom"/>
</dbReference>
<dbReference type="Gene3D" id="3.30.565.10">
    <property type="entry name" value="Histidine kinase-like ATPase, C-terminal domain"/>
    <property type="match status" value="1"/>
</dbReference>
<dbReference type="SUPFAM" id="SSF47384">
    <property type="entry name" value="Homodimeric domain of signal transducing histidine kinase"/>
    <property type="match status" value="1"/>
</dbReference>
<evidence type="ECO:0000256" key="5">
    <source>
        <dbReference type="ARBA" id="ARBA00022679"/>
    </source>
</evidence>
<keyword evidence="4" id="KW-0597">Phosphoprotein</keyword>
<dbReference type="InterPro" id="IPR003660">
    <property type="entry name" value="HAMP_dom"/>
</dbReference>
<reference evidence="14 15" key="1">
    <citation type="submission" date="2018-05" db="EMBL/GenBank/DDBJ databases">
        <authorList>
            <person name="Lanie J.A."/>
            <person name="Ng W.-L."/>
            <person name="Kazmierczak K.M."/>
            <person name="Andrzejewski T.M."/>
            <person name="Davidsen T.M."/>
            <person name="Wayne K.J."/>
            <person name="Tettelin H."/>
            <person name="Glass J.I."/>
            <person name="Rusch D."/>
            <person name="Podicherti R."/>
            <person name="Tsui H.-C.T."/>
            <person name="Winkler M.E."/>
        </authorList>
    </citation>
    <scope>NUCLEOTIDE SEQUENCE [LARGE SCALE GENOMIC DNA]</scope>
    <source>
        <strain evidence="14 15">BUT-10</strain>
    </source>
</reference>
<evidence type="ECO:0000256" key="4">
    <source>
        <dbReference type="ARBA" id="ARBA00022553"/>
    </source>
</evidence>
<comment type="subcellular location">
    <subcellularLocation>
        <location evidence="2">Membrane</location>
    </subcellularLocation>
</comment>
<dbReference type="PANTHER" id="PTHR45436">
    <property type="entry name" value="SENSOR HISTIDINE KINASE YKOH"/>
    <property type="match status" value="1"/>
</dbReference>
<keyword evidence="9" id="KW-0902">Two-component regulatory system</keyword>
<keyword evidence="8 11" id="KW-1133">Transmembrane helix</keyword>
<evidence type="ECO:0000313" key="15">
    <source>
        <dbReference type="Proteomes" id="UP000249524"/>
    </source>
</evidence>
<accession>A0A328BJQ0</accession>
<evidence type="ECO:0000256" key="3">
    <source>
        <dbReference type="ARBA" id="ARBA00012438"/>
    </source>
</evidence>
<keyword evidence="7" id="KW-0418">Kinase</keyword>
<dbReference type="Proteomes" id="UP000249524">
    <property type="component" value="Unassembled WGS sequence"/>
</dbReference>
<comment type="catalytic activity">
    <reaction evidence="1">
        <text>ATP + protein L-histidine = ADP + protein N-phospho-L-histidine.</text>
        <dbReference type="EC" id="2.7.13.3"/>
    </reaction>
</comment>
<comment type="caution">
    <text evidence="14">The sequence shown here is derived from an EMBL/GenBank/DDBJ whole genome shotgun (WGS) entry which is preliminary data.</text>
</comment>
<dbReference type="InterPro" id="IPR036890">
    <property type="entry name" value="HATPase_C_sf"/>
</dbReference>
<proteinExistence type="predicted"/>
<dbReference type="PROSITE" id="PS50109">
    <property type="entry name" value="HIS_KIN"/>
    <property type="match status" value="1"/>
</dbReference>
<dbReference type="PANTHER" id="PTHR45436:SF5">
    <property type="entry name" value="SENSOR HISTIDINE KINASE TRCS"/>
    <property type="match status" value="1"/>
</dbReference>
<evidence type="ECO:0000256" key="7">
    <source>
        <dbReference type="ARBA" id="ARBA00022777"/>
    </source>
</evidence>
<dbReference type="Gene3D" id="1.10.287.130">
    <property type="match status" value="1"/>
</dbReference>
<evidence type="ECO:0000256" key="11">
    <source>
        <dbReference type="SAM" id="Phobius"/>
    </source>
</evidence>
<feature type="domain" description="Histidine kinase" evidence="12">
    <location>
        <begin position="264"/>
        <end position="469"/>
    </location>
</feature>
<dbReference type="SMART" id="SM00387">
    <property type="entry name" value="HATPase_c"/>
    <property type="match status" value="1"/>
</dbReference>
<evidence type="ECO:0000256" key="1">
    <source>
        <dbReference type="ARBA" id="ARBA00000085"/>
    </source>
</evidence>
<dbReference type="InterPro" id="IPR003594">
    <property type="entry name" value="HATPase_dom"/>
</dbReference>
<dbReference type="GO" id="GO:0005886">
    <property type="term" value="C:plasma membrane"/>
    <property type="evidence" value="ECO:0007669"/>
    <property type="project" value="TreeGrafter"/>
</dbReference>
<dbReference type="AlphaFoldDB" id="A0A328BJQ0"/>
<keyword evidence="10 11" id="KW-0472">Membrane</keyword>
<dbReference type="EC" id="2.7.13.3" evidence="3"/>
<keyword evidence="15" id="KW-1185">Reference proteome</keyword>
<dbReference type="InterPro" id="IPR050428">
    <property type="entry name" value="TCS_sensor_his_kinase"/>
</dbReference>
<evidence type="ECO:0000256" key="2">
    <source>
        <dbReference type="ARBA" id="ARBA00004370"/>
    </source>
</evidence>
<feature type="domain" description="HAMP" evidence="13">
    <location>
        <begin position="205"/>
        <end position="256"/>
    </location>
</feature>
<sequence length="470" mass="50356">MSGSARSVASATGWVDVKARWRSFRARLIVGSVVWIIGGVALSGLALSELFREHVTEQFDGELHGHAEELIALAAVDPTGRPYLHRRLSDPRFLPPGSGFYWQIERQGSAPVLSGSLAGHPLVLDGAPPATGVERHVFITGPRGPVRLVERTIVPAGAGGEPLRIAIGVDERELDLVLADFNRTLALSLGVIALGLVVAAFLQVTFGLQPLGRVRTALADVRSGRVRRLPEDSPSEVRPLVQDLNALLDANEEMIRRARAQAGNLAHALKTPLAILVDEGERLRAAGQSEAASAILAQCDRMRRQIDYQMARARAAASRSAPGAAADLNATLAPILSAMDRLHGRRGIRYRMECADQVAAAVETQDLAEMVANLLDNAGKWATDEVFVGVSTSREGVVRIVIDDDGPGLPPESWELVFDVGQRLDERAPGSGLGLPIVRDLANLYGGRVWLEDSPRGGLRAVLELPAARA</sequence>
<evidence type="ECO:0000313" key="14">
    <source>
        <dbReference type="EMBL" id="RAK66226.1"/>
    </source>
</evidence>
<evidence type="ECO:0000256" key="9">
    <source>
        <dbReference type="ARBA" id="ARBA00023012"/>
    </source>
</evidence>
<feature type="transmembrane region" description="Helical" evidence="11">
    <location>
        <begin position="28"/>
        <end position="47"/>
    </location>
</feature>
<dbReference type="PROSITE" id="PS50885">
    <property type="entry name" value="HAMP"/>
    <property type="match status" value="1"/>
</dbReference>
<dbReference type="InterPro" id="IPR036097">
    <property type="entry name" value="HisK_dim/P_sf"/>
</dbReference>
<protein>
    <recommendedName>
        <fullName evidence="3">histidine kinase</fullName>
        <ecNumber evidence="3">2.7.13.3</ecNumber>
    </recommendedName>
</protein>
<dbReference type="EMBL" id="QFYS01000003">
    <property type="protein sequence ID" value="RAK66226.1"/>
    <property type="molecule type" value="Genomic_DNA"/>
</dbReference>
<gene>
    <name evidence="14" type="ORF">DJ019_08165</name>
</gene>
<evidence type="ECO:0000259" key="12">
    <source>
        <dbReference type="PROSITE" id="PS50109"/>
    </source>
</evidence>
<evidence type="ECO:0000256" key="8">
    <source>
        <dbReference type="ARBA" id="ARBA00022989"/>
    </source>
</evidence>